<organism evidence="2 3">
    <name type="scientific">Caldibacillus debilis</name>
    <dbReference type="NCBI Taxonomy" id="301148"/>
    <lineage>
        <taxon>Bacteria</taxon>
        <taxon>Bacillati</taxon>
        <taxon>Bacillota</taxon>
        <taxon>Bacilli</taxon>
        <taxon>Bacillales</taxon>
        <taxon>Bacillaceae</taxon>
        <taxon>Caldibacillus</taxon>
    </lineage>
</organism>
<dbReference type="AlphaFoldDB" id="A0A150L9V9"/>
<proteinExistence type="predicted"/>
<evidence type="ECO:0000313" key="3">
    <source>
        <dbReference type="Proteomes" id="UP000075683"/>
    </source>
</evidence>
<evidence type="ECO:0000256" key="1">
    <source>
        <dbReference type="SAM" id="MobiDB-lite"/>
    </source>
</evidence>
<dbReference type="Proteomes" id="UP000075683">
    <property type="component" value="Unassembled WGS sequence"/>
</dbReference>
<name>A0A150L9V9_9BACI</name>
<accession>A0A150L9V9</accession>
<sequence>MNGFPTGIDPNRPFRAADTPEGRKATARFMNPSDSGRKGNGNGP</sequence>
<protein>
    <submittedName>
        <fullName evidence="2">Uncharacterized protein</fullName>
    </submittedName>
</protein>
<feature type="region of interest" description="Disordered" evidence="1">
    <location>
        <begin position="1"/>
        <end position="44"/>
    </location>
</feature>
<evidence type="ECO:0000313" key="2">
    <source>
        <dbReference type="EMBL" id="KYD09030.1"/>
    </source>
</evidence>
<comment type="caution">
    <text evidence="2">The sequence shown here is derived from an EMBL/GenBank/DDBJ whole genome shotgun (WGS) entry which is preliminary data.</text>
</comment>
<dbReference type="STRING" id="301148.B4135_3941"/>
<gene>
    <name evidence="2" type="ORF">B4135_3941</name>
</gene>
<dbReference type="EMBL" id="LQYT01000133">
    <property type="protein sequence ID" value="KYD09030.1"/>
    <property type="molecule type" value="Genomic_DNA"/>
</dbReference>
<reference evidence="2 3" key="1">
    <citation type="submission" date="2016-01" db="EMBL/GenBank/DDBJ databases">
        <title>Draft Genome Sequences of Seven Thermophilic Sporeformers Isolated from Foods.</title>
        <authorList>
            <person name="Berendsen E.M."/>
            <person name="Wells-Bennik M.H."/>
            <person name="Krawcyk A.O."/>
            <person name="De Jong A."/>
            <person name="Holsappel S."/>
            <person name="Eijlander R.T."/>
            <person name="Kuipers O.P."/>
        </authorList>
    </citation>
    <scope>NUCLEOTIDE SEQUENCE [LARGE SCALE GENOMIC DNA]</scope>
    <source>
        <strain evidence="2 3">B4135</strain>
    </source>
</reference>